<comment type="caution">
    <text evidence="1">The sequence shown here is derived from an EMBL/GenBank/DDBJ whole genome shotgun (WGS) entry which is preliminary data.</text>
</comment>
<protein>
    <submittedName>
        <fullName evidence="1">DUF2505 domain-containing protein</fullName>
    </submittedName>
</protein>
<reference evidence="2" key="1">
    <citation type="journal article" date="2019" name="Int. J. Syst. Evol. Microbiol.">
        <title>The Global Catalogue of Microorganisms (GCM) 10K type strain sequencing project: providing services to taxonomists for standard genome sequencing and annotation.</title>
        <authorList>
            <consortium name="The Broad Institute Genomics Platform"/>
            <consortium name="The Broad Institute Genome Sequencing Center for Infectious Disease"/>
            <person name="Wu L."/>
            <person name="Ma J."/>
        </authorList>
    </citation>
    <scope>NUCLEOTIDE SEQUENCE [LARGE SCALE GENOMIC DNA]</scope>
    <source>
        <strain evidence="2">JCM 18077</strain>
    </source>
</reference>
<evidence type="ECO:0000313" key="1">
    <source>
        <dbReference type="EMBL" id="GAA4745216.1"/>
    </source>
</evidence>
<dbReference type="InterPro" id="IPR019639">
    <property type="entry name" value="DUF2505"/>
</dbReference>
<proteinExistence type="predicted"/>
<organism evidence="1 2">
    <name type="scientific">Gordonia alkaliphila</name>
    <dbReference type="NCBI Taxonomy" id="1053547"/>
    <lineage>
        <taxon>Bacteria</taxon>
        <taxon>Bacillati</taxon>
        <taxon>Actinomycetota</taxon>
        <taxon>Actinomycetes</taxon>
        <taxon>Mycobacteriales</taxon>
        <taxon>Gordoniaceae</taxon>
        <taxon>Gordonia</taxon>
    </lineage>
</organism>
<dbReference type="Proteomes" id="UP001500822">
    <property type="component" value="Unassembled WGS sequence"/>
</dbReference>
<gene>
    <name evidence="1" type="ORF">GCM10023217_12860</name>
</gene>
<keyword evidence="2" id="KW-1185">Reference proteome</keyword>
<evidence type="ECO:0000313" key="2">
    <source>
        <dbReference type="Proteomes" id="UP001500822"/>
    </source>
</evidence>
<accession>A0ABP8Z313</accession>
<name>A0ABP8Z313_9ACTN</name>
<sequence>MRIAHPGNGSLIAMASNFEHSVSYPFSVATLWTQLSNEQYWRDLIERTNAEHGSLVSFAHDGDRVTVTTKQGVGAENLPSVVTAVRPGDVEIPRTIEFVNSGATIIGQMEASVSGSPAKIHGDIMIMGDSATADYHGNCAVNIPFVGGKIERAIIDQVKHLLNAERDATVELVQGTGQ</sequence>
<dbReference type="EMBL" id="BAABIE010000004">
    <property type="protein sequence ID" value="GAA4745216.1"/>
    <property type="molecule type" value="Genomic_DNA"/>
</dbReference>
<dbReference type="Pfam" id="PF10698">
    <property type="entry name" value="DUF2505"/>
    <property type="match status" value="1"/>
</dbReference>